<keyword evidence="5" id="KW-0051">Antiviral defense</keyword>
<dbReference type="GO" id="GO:0003723">
    <property type="term" value="F:RNA binding"/>
    <property type="evidence" value="ECO:0007669"/>
    <property type="project" value="UniProtKB-KW"/>
</dbReference>
<evidence type="ECO:0000256" key="4">
    <source>
        <dbReference type="ARBA" id="ARBA00022884"/>
    </source>
</evidence>
<sequence>MPIDKDIENHIKSLKFLKDYSIRDLVKHAQEFGPYLKEQRLETNQVRKFLDAINRLKVKITQNADQSDQNSEENNKKVLSKEESNKKVFSKIEPEIVLLKPKLAYAAARQQAAKPLSSIMSIAIDKVHSLEDFERLVQFIESTIAYHKAEGGR</sequence>
<comment type="caution">
    <text evidence="8">The sequence shown here is derived from an EMBL/GenBank/DDBJ whole genome shotgun (WGS) entry which is preliminary data.</text>
</comment>
<dbReference type="Pfam" id="PF03750">
    <property type="entry name" value="Csm2_III-A"/>
    <property type="match status" value="1"/>
</dbReference>
<dbReference type="NCBIfam" id="TIGR01870">
    <property type="entry name" value="cas_TM1810_Csm2"/>
    <property type="match status" value="1"/>
</dbReference>
<evidence type="ECO:0000256" key="1">
    <source>
        <dbReference type="ARBA" id="ARBA00003640"/>
    </source>
</evidence>
<dbReference type="OrthoDB" id="456705at2"/>
<dbReference type="RefSeq" id="WP_156090400.1">
    <property type="nucleotide sequence ID" value="NZ_LR734982.1"/>
</dbReference>
<dbReference type="AlphaFoldDB" id="A0A7Z9DZ28"/>
<proteinExistence type="inferred from homology"/>
<feature type="region of interest" description="Disordered" evidence="7">
    <location>
        <begin position="62"/>
        <end position="86"/>
    </location>
</feature>
<evidence type="ECO:0000313" key="8">
    <source>
        <dbReference type="EMBL" id="VXD14448.1"/>
    </source>
</evidence>
<feature type="compositionally biased region" description="Basic and acidic residues" evidence="7">
    <location>
        <begin position="73"/>
        <end position="86"/>
    </location>
</feature>
<dbReference type="Proteomes" id="UP000182190">
    <property type="component" value="Unassembled WGS sequence"/>
</dbReference>
<name>A0A7Z9DZ28_9CYAN</name>
<dbReference type="InterPro" id="IPR010149">
    <property type="entry name" value="CRISPR-assoc_prot_Csm2_III-A"/>
</dbReference>
<keyword evidence="4" id="KW-0694">RNA-binding</keyword>
<dbReference type="EMBL" id="CZCS02000013">
    <property type="protein sequence ID" value="VXD14448.1"/>
    <property type="molecule type" value="Genomic_DNA"/>
</dbReference>
<comment type="similarity">
    <text evidence="2">Belongs to the CRISPR-associated Csm2 family.</text>
</comment>
<protein>
    <recommendedName>
        <fullName evidence="3">CRISPR system Cms protein Csm2</fullName>
    </recommendedName>
    <alternativeName>
        <fullName evidence="6">CRISPR type III A-associated protein Csm2</fullName>
    </alternativeName>
</protein>
<evidence type="ECO:0000256" key="2">
    <source>
        <dbReference type="ARBA" id="ARBA00006896"/>
    </source>
</evidence>
<evidence type="ECO:0000256" key="7">
    <source>
        <dbReference type="SAM" id="MobiDB-lite"/>
    </source>
</evidence>
<evidence type="ECO:0000256" key="3">
    <source>
        <dbReference type="ARBA" id="ARBA00016118"/>
    </source>
</evidence>
<evidence type="ECO:0000256" key="5">
    <source>
        <dbReference type="ARBA" id="ARBA00023118"/>
    </source>
</evidence>
<evidence type="ECO:0000256" key="6">
    <source>
        <dbReference type="ARBA" id="ARBA00031723"/>
    </source>
</evidence>
<accession>A0A7Z9DZ28</accession>
<dbReference type="GO" id="GO:0051607">
    <property type="term" value="P:defense response to virus"/>
    <property type="evidence" value="ECO:0007669"/>
    <property type="project" value="UniProtKB-KW"/>
</dbReference>
<reference evidence="8" key="1">
    <citation type="submission" date="2019-10" db="EMBL/GenBank/DDBJ databases">
        <authorList>
            <consortium name="Genoscope - CEA"/>
            <person name="William W."/>
        </authorList>
    </citation>
    <scope>NUCLEOTIDE SEQUENCE [LARGE SCALE GENOMIC DNA]</scope>
    <source>
        <strain evidence="8">BBR_PRJEB10994</strain>
    </source>
</reference>
<gene>
    <name evidence="8" type="ORF">PL9631_110025</name>
</gene>
<evidence type="ECO:0000313" key="9">
    <source>
        <dbReference type="Proteomes" id="UP000182190"/>
    </source>
</evidence>
<keyword evidence="9" id="KW-1185">Reference proteome</keyword>
<organism evidence="8 9">
    <name type="scientific">Planktothrix paucivesiculata PCC 9631</name>
    <dbReference type="NCBI Taxonomy" id="671071"/>
    <lineage>
        <taxon>Bacteria</taxon>
        <taxon>Bacillati</taxon>
        <taxon>Cyanobacteriota</taxon>
        <taxon>Cyanophyceae</taxon>
        <taxon>Oscillatoriophycideae</taxon>
        <taxon>Oscillatoriales</taxon>
        <taxon>Microcoleaceae</taxon>
        <taxon>Planktothrix</taxon>
    </lineage>
</organism>
<comment type="function">
    <text evidence="1">This subunit may be involved in monitoring complementarity of crRNA and target RNA.</text>
</comment>